<accession>A0A0N5AZT3</accession>
<dbReference type="AlphaFoldDB" id="A0A0N5AZT3"/>
<protein>
    <submittedName>
        <fullName evidence="3">Uncharacterized protein</fullName>
    </submittedName>
</protein>
<proteinExistence type="predicted"/>
<sequence>MSDDAEEMNKDSSDSNDEKNSDTAQEDDRRYREALWRKLIADCVSILQIEEGEDSFCSSHRATLICDISSQYRSKNLPVSAFDISVQSSKTTLFVQ</sequence>
<evidence type="ECO:0000313" key="2">
    <source>
        <dbReference type="Proteomes" id="UP000046393"/>
    </source>
</evidence>
<keyword evidence="2" id="KW-1185">Reference proteome</keyword>
<feature type="compositionally biased region" description="Basic and acidic residues" evidence="1">
    <location>
        <begin position="7"/>
        <end position="29"/>
    </location>
</feature>
<feature type="region of interest" description="Disordered" evidence="1">
    <location>
        <begin position="1"/>
        <end position="29"/>
    </location>
</feature>
<evidence type="ECO:0000256" key="1">
    <source>
        <dbReference type="SAM" id="MobiDB-lite"/>
    </source>
</evidence>
<reference evidence="3" key="1">
    <citation type="submission" date="2017-02" db="UniProtKB">
        <authorList>
            <consortium name="WormBaseParasite"/>
        </authorList>
    </citation>
    <scope>IDENTIFICATION</scope>
</reference>
<evidence type="ECO:0000313" key="3">
    <source>
        <dbReference type="WBParaSite" id="SMUV_0001051201-mRNA-1"/>
    </source>
</evidence>
<dbReference type="Proteomes" id="UP000046393">
    <property type="component" value="Unplaced"/>
</dbReference>
<name>A0A0N5AZT3_9BILA</name>
<dbReference type="WBParaSite" id="SMUV_0001051201-mRNA-1">
    <property type="protein sequence ID" value="SMUV_0001051201-mRNA-1"/>
    <property type="gene ID" value="SMUV_0001051201"/>
</dbReference>
<organism evidence="2 3">
    <name type="scientific">Syphacia muris</name>
    <dbReference type="NCBI Taxonomy" id="451379"/>
    <lineage>
        <taxon>Eukaryota</taxon>
        <taxon>Metazoa</taxon>
        <taxon>Ecdysozoa</taxon>
        <taxon>Nematoda</taxon>
        <taxon>Chromadorea</taxon>
        <taxon>Rhabditida</taxon>
        <taxon>Spirurina</taxon>
        <taxon>Oxyuridomorpha</taxon>
        <taxon>Oxyuroidea</taxon>
        <taxon>Oxyuridae</taxon>
        <taxon>Syphacia</taxon>
    </lineage>
</organism>